<evidence type="ECO:0000313" key="2">
    <source>
        <dbReference type="Proteomes" id="UP000253918"/>
    </source>
</evidence>
<name>A0A369VYT4_9SPHN</name>
<dbReference type="AlphaFoldDB" id="A0A369VYT4"/>
<evidence type="ECO:0000313" key="1">
    <source>
        <dbReference type="EMBL" id="RDE06785.1"/>
    </source>
</evidence>
<keyword evidence="2" id="KW-1185">Reference proteome</keyword>
<dbReference type="Proteomes" id="UP000253918">
    <property type="component" value="Unassembled WGS sequence"/>
</dbReference>
<accession>A0A369VYT4</accession>
<sequence length="70" mass="8182">MWVGKIENAILRLQAIILNAEVAAATRDPAERRSYALRFYRQAYLEDRQTMSPDEEAAFEAWLMETFEVD</sequence>
<dbReference type="EMBL" id="QQNB01000001">
    <property type="protein sequence ID" value="RDE06785.1"/>
    <property type="molecule type" value="Genomic_DNA"/>
</dbReference>
<organism evidence="1 2">
    <name type="scientific">Sphingomonas aracearum</name>
    <dbReference type="NCBI Taxonomy" id="2283317"/>
    <lineage>
        <taxon>Bacteria</taxon>
        <taxon>Pseudomonadati</taxon>
        <taxon>Pseudomonadota</taxon>
        <taxon>Alphaproteobacteria</taxon>
        <taxon>Sphingomonadales</taxon>
        <taxon>Sphingomonadaceae</taxon>
        <taxon>Sphingomonas</taxon>
    </lineage>
</organism>
<protein>
    <submittedName>
        <fullName evidence="1">Uncharacterized protein</fullName>
    </submittedName>
</protein>
<comment type="caution">
    <text evidence="1">The sequence shown here is derived from an EMBL/GenBank/DDBJ whole genome shotgun (WGS) entry which is preliminary data.</text>
</comment>
<proteinExistence type="predicted"/>
<reference evidence="1 2" key="1">
    <citation type="submission" date="2018-07" db="EMBL/GenBank/DDBJ databases">
        <title>a novel species of Sphingomonas isolated from the rhizosphere soil of Araceae plant.</title>
        <authorList>
            <person name="Zhiyong W."/>
            <person name="Qinglan Z."/>
            <person name="Zhiwei F."/>
            <person name="Ding X."/>
            <person name="Gejiao W."/>
            <person name="Shixue Z."/>
        </authorList>
    </citation>
    <scope>NUCLEOTIDE SEQUENCE [LARGE SCALE GENOMIC DNA]</scope>
    <source>
        <strain evidence="1 2">WZY 27</strain>
    </source>
</reference>
<dbReference type="RefSeq" id="WP_114686366.1">
    <property type="nucleotide sequence ID" value="NZ_QQNB01000001.1"/>
</dbReference>
<gene>
    <name evidence="1" type="ORF">DVW87_03620</name>
</gene>